<dbReference type="AlphaFoldDB" id="A0A8J2ZYH7"/>
<dbReference type="Proteomes" id="UP000656813">
    <property type="component" value="Unassembled WGS sequence"/>
</dbReference>
<comment type="caution">
    <text evidence="1">The sequence shown here is derived from an EMBL/GenBank/DDBJ whole genome shotgun (WGS) entry which is preliminary data.</text>
</comment>
<name>A0A8J2ZYH7_9BACL</name>
<protein>
    <submittedName>
        <fullName evidence="1">Uncharacterized protein</fullName>
    </submittedName>
</protein>
<proteinExistence type="predicted"/>
<gene>
    <name evidence="1" type="ORF">GCM10007096_30250</name>
</gene>
<accession>A0A8J2ZYH7</accession>
<reference evidence="1" key="1">
    <citation type="journal article" date="2014" name="Int. J. Syst. Evol. Microbiol.">
        <title>Complete genome sequence of Corynebacterium casei LMG S-19264T (=DSM 44701T), isolated from a smear-ripened cheese.</title>
        <authorList>
            <consortium name="US DOE Joint Genome Institute (JGI-PGF)"/>
            <person name="Walter F."/>
            <person name="Albersmeier A."/>
            <person name="Kalinowski J."/>
            <person name="Ruckert C."/>
        </authorList>
    </citation>
    <scope>NUCLEOTIDE SEQUENCE</scope>
    <source>
        <strain evidence="1">CGMCC 1.12777</strain>
    </source>
</reference>
<keyword evidence="2" id="KW-1185">Reference proteome</keyword>
<evidence type="ECO:0000313" key="1">
    <source>
        <dbReference type="EMBL" id="GGH85265.1"/>
    </source>
</evidence>
<organism evidence="1 2">
    <name type="scientific">Pullulanibacillus pueri</name>
    <dbReference type="NCBI Taxonomy" id="1437324"/>
    <lineage>
        <taxon>Bacteria</taxon>
        <taxon>Bacillati</taxon>
        <taxon>Bacillota</taxon>
        <taxon>Bacilli</taxon>
        <taxon>Bacillales</taxon>
        <taxon>Sporolactobacillaceae</taxon>
        <taxon>Pullulanibacillus</taxon>
    </lineage>
</organism>
<sequence>MLGEYTEMDFVIHKNFSNRLHSGTGRRSYCGVGDLKPGNV</sequence>
<dbReference type="EMBL" id="BMFV01000026">
    <property type="protein sequence ID" value="GGH85265.1"/>
    <property type="molecule type" value="Genomic_DNA"/>
</dbReference>
<evidence type="ECO:0000313" key="2">
    <source>
        <dbReference type="Proteomes" id="UP000656813"/>
    </source>
</evidence>
<reference evidence="1" key="2">
    <citation type="submission" date="2020-09" db="EMBL/GenBank/DDBJ databases">
        <authorList>
            <person name="Sun Q."/>
            <person name="Zhou Y."/>
        </authorList>
    </citation>
    <scope>NUCLEOTIDE SEQUENCE</scope>
    <source>
        <strain evidence="1">CGMCC 1.12777</strain>
    </source>
</reference>